<dbReference type="InterPro" id="IPR036165">
    <property type="entry name" value="YefM-like_sf"/>
</dbReference>
<dbReference type="Gene3D" id="3.40.1620.10">
    <property type="entry name" value="YefM-like domain"/>
    <property type="match status" value="1"/>
</dbReference>
<dbReference type="SUPFAM" id="SSF143120">
    <property type="entry name" value="YefM-like"/>
    <property type="match status" value="1"/>
</dbReference>
<evidence type="ECO:0000256" key="2">
    <source>
        <dbReference type="RuleBase" id="RU362080"/>
    </source>
</evidence>
<accession>H5SU28</accession>
<proteinExistence type="inferred from homology"/>
<dbReference type="EMBL" id="AP011803">
    <property type="protein sequence ID" value="BAL60028.1"/>
    <property type="molecule type" value="Genomic_DNA"/>
</dbReference>
<dbReference type="InterPro" id="IPR006442">
    <property type="entry name" value="Antitoxin_Phd/YefM"/>
</dbReference>
<reference evidence="3" key="1">
    <citation type="journal article" date="2005" name="Environ. Microbiol.">
        <title>Genetic and functional properties of uncultivated thermophilic crenarchaeotes from a subsurface gold mine as revealed by analysis of genome fragments.</title>
        <authorList>
            <person name="Nunoura T."/>
            <person name="Hirayama H."/>
            <person name="Takami H."/>
            <person name="Oida H."/>
            <person name="Nishi S."/>
            <person name="Shimamura S."/>
            <person name="Suzuki Y."/>
            <person name="Inagaki F."/>
            <person name="Takai K."/>
            <person name="Nealson K.H."/>
            <person name="Horikoshi K."/>
        </authorList>
    </citation>
    <scope>NUCLEOTIDE SEQUENCE</scope>
</reference>
<name>H5SU28_ACEAU</name>
<evidence type="ECO:0000313" key="3">
    <source>
        <dbReference type="EMBL" id="BAL60028.1"/>
    </source>
</evidence>
<dbReference type="AlphaFoldDB" id="H5SU28"/>
<dbReference type="NCBIfam" id="TIGR01552">
    <property type="entry name" value="phd_fam"/>
    <property type="match status" value="1"/>
</dbReference>
<comment type="function">
    <text evidence="2">Antitoxin component of a type II toxin-antitoxin (TA) system.</text>
</comment>
<organism evidence="3">
    <name type="scientific">Acetithermum autotrophicum</name>
    <dbReference type="NCBI Taxonomy" id="1446466"/>
    <lineage>
        <taxon>Bacteria</taxon>
        <taxon>Candidatus Bipolaricaulota</taxon>
        <taxon>Candidatus Acetithermum</taxon>
    </lineage>
</organism>
<dbReference type="Pfam" id="PF02604">
    <property type="entry name" value="PhdYeFM_antitox"/>
    <property type="match status" value="1"/>
</dbReference>
<evidence type="ECO:0000256" key="1">
    <source>
        <dbReference type="ARBA" id="ARBA00009981"/>
    </source>
</evidence>
<gene>
    <name evidence="3" type="ORF">HGMM_OP4C664</name>
</gene>
<protein>
    <recommendedName>
        <fullName evidence="2">Antitoxin</fullName>
    </recommendedName>
</protein>
<comment type="similarity">
    <text evidence="1 2">Belongs to the phD/YefM antitoxin family.</text>
</comment>
<sequence length="85" mass="9615">MGKSVGIREAIPQFTRLLKEVERGEEIIITRRGVPVALIVPFERAESVKRKLAYLRTVELSAKLQDLAVDAQTLVKEAREDLEAR</sequence>
<reference evidence="3" key="2">
    <citation type="journal article" date="2012" name="PLoS ONE">
        <title>A Deeply Branching Thermophilic Bacterium with an Ancient Acetyl-CoA Pathway Dominates a Subsurface Ecosystem.</title>
        <authorList>
            <person name="Takami H."/>
            <person name="Noguchi H."/>
            <person name="Takaki Y."/>
            <person name="Uchiyama I."/>
            <person name="Toyoda A."/>
            <person name="Nishi S."/>
            <person name="Chee G.-J."/>
            <person name="Arai W."/>
            <person name="Nunoura T."/>
            <person name="Itoh T."/>
            <person name="Hattori M."/>
            <person name="Takai K."/>
        </authorList>
    </citation>
    <scope>NUCLEOTIDE SEQUENCE</scope>
</reference>